<feature type="chain" id="PRO_5008601728" description="Secreted protein" evidence="1">
    <location>
        <begin position="25"/>
        <end position="143"/>
    </location>
</feature>
<feature type="signal peptide" evidence="1">
    <location>
        <begin position="1"/>
        <end position="24"/>
    </location>
</feature>
<evidence type="ECO:0000256" key="1">
    <source>
        <dbReference type="SAM" id="SignalP"/>
    </source>
</evidence>
<reference evidence="3" key="1">
    <citation type="journal article" date="2017" name="BMC Genomics">
        <title>Gapless genome assembly of Colletotrichum higginsianum reveals chromosome structure and association of transposable elements with secondary metabolite gene clusters.</title>
        <authorList>
            <person name="Dallery J.-F."/>
            <person name="Lapalu N."/>
            <person name="Zampounis A."/>
            <person name="Pigne S."/>
            <person name="Luyten I."/>
            <person name="Amselem J."/>
            <person name="Wittenberg A.H.J."/>
            <person name="Zhou S."/>
            <person name="de Queiroz M.V."/>
            <person name="Robin G.P."/>
            <person name="Auger A."/>
            <person name="Hainaut M."/>
            <person name="Henrissat B."/>
            <person name="Kim K.-T."/>
            <person name="Lee Y.-H."/>
            <person name="Lespinet O."/>
            <person name="Schwartz D.C."/>
            <person name="Thon M.R."/>
            <person name="O'Connell R.J."/>
        </authorList>
    </citation>
    <scope>NUCLEOTIDE SEQUENCE [LARGE SCALE GENOMIC DNA]</scope>
    <source>
        <strain evidence="3">IMI 349063</strain>
    </source>
</reference>
<dbReference type="VEuPathDB" id="FungiDB:CH63R_04736"/>
<dbReference type="EMBL" id="LTAN01000003">
    <property type="protein sequence ID" value="OBR12440.1"/>
    <property type="molecule type" value="Genomic_DNA"/>
</dbReference>
<organism evidence="2 3">
    <name type="scientific">Colletotrichum higginsianum (strain IMI 349063)</name>
    <name type="common">Crucifer anthracnose fungus</name>
    <dbReference type="NCBI Taxonomy" id="759273"/>
    <lineage>
        <taxon>Eukaryota</taxon>
        <taxon>Fungi</taxon>
        <taxon>Dikarya</taxon>
        <taxon>Ascomycota</taxon>
        <taxon>Pezizomycotina</taxon>
        <taxon>Sordariomycetes</taxon>
        <taxon>Hypocreomycetidae</taxon>
        <taxon>Glomerellales</taxon>
        <taxon>Glomerellaceae</taxon>
        <taxon>Colletotrichum</taxon>
        <taxon>Colletotrichum destructivum species complex</taxon>
    </lineage>
</organism>
<keyword evidence="1" id="KW-0732">Signal</keyword>
<evidence type="ECO:0008006" key="4">
    <source>
        <dbReference type="Google" id="ProtNLM"/>
    </source>
</evidence>
<evidence type="ECO:0000313" key="2">
    <source>
        <dbReference type="EMBL" id="OBR12440.1"/>
    </source>
</evidence>
<sequence>MWPYLSCHLVICLTLSSQVVVVAAAAAVAAAVAAVGHQSLLVYHAAIEGPLLLVAPIVSLGTSKSGFLGEMVSERIASKKRMSKEGHVFPSKTPYLCQARPALNVETRGSEDGEGSAGGIDDGVAGRMHRRSIPTVFLNGIES</sequence>
<dbReference type="AlphaFoldDB" id="A0A1B7YK78"/>
<protein>
    <recommendedName>
        <fullName evidence="4">Secreted protein</fullName>
    </recommendedName>
</protein>
<name>A0A1B7YK78_COLHI</name>
<dbReference type="RefSeq" id="XP_018160957.1">
    <property type="nucleotide sequence ID" value="XM_018299711.1"/>
</dbReference>
<accession>A0A1B7YK78</accession>
<dbReference type="KEGG" id="chig:CH63R_04736"/>
<proteinExistence type="predicted"/>
<comment type="caution">
    <text evidence="2">The sequence shown here is derived from an EMBL/GenBank/DDBJ whole genome shotgun (WGS) entry which is preliminary data.</text>
</comment>
<dbReference type="GeneID" id="28863818"/>
<keyword evidence="3" id="KW-1185">Reference proteome</keyword>
<dbReference type="Proteomes" id="UP000092177">
    <property type="component" value="Chromosome 3"/>
</dbReference>
<gene>
    <name evidence="2" type="ORF">CH63R_04736</name>
</gene>
<evidence type="ECO:0000313" key="3">
    <source>
        <dbReference type="Proteomes" id="UP000092177"/>
    </source>
</evidence>